<keyword evidence="3" id="KW-1185">Reference proteome</keyword>
<feature type="compositionally biased region" description="Basic and acidic residues" evidence="1">
    <location>
        <begin position="47"/>
        <end position="70"/>
    </location>
</feature>
<dbReference type="EMBL" id="CP092883">
    <property type="protein sequence ID" value="UYV82144.1"/>
    <property type="molecule type" value="Genomic_DNA"/>
</dbReference>
<evidence type="ECO:0000256" key="1">
    <source>
        <dbReference type="SAM" id="MobiDB-lite"/>
    </source>
</evidence>
<name>A0ABY6LNH2_9ARAC</name>
<evidence type="ECO:0000313" key="3">
    <source>
        <dbReference type="Proteomes" id="UP001235939"/>
    </source>
</evidence>
<evidence type="ECO:0000313" key="2">
    <source>
        <dbReference type="EMBL" id="UYV82144.1"/>
    </source>
</evidence>
<gene>
    <name evidence="2" type="ORF">LAZ67_21001123</name>
</gene>
<feature type="compositionally biased region" description="Basic and acidic residues" evidence="1">
    <location>
        <begin position="1"/>
        <end position="26"/>
    </location>
</feature>
<accession>A0ABY6LNH2</accession>
<proteinExistence type="predicted"/>
<feature type="region of interest" description="Disordered" evidence="1">
    <location>
        <begin position="1"/>
        <end position="85"/>
    </location>
</feature>
<dbReference type="Proteomes" id="UP001235939">
    <property type="component" value="Chromosome 21"/>
</dbReference>
<organism evidence="2 3">
    <name type="scientific">Cordylochernes scorpioides</name>
    <dbReference type="NCBI Taxonomy" id="51811"/>
    <lineage>
        <taxon>Eukaryota</taxon>
        <taxon>Metazoa</taxon>
        <taxon>Ecdysozoa</taxon>
        <taxon>Arthropoda</taxon>
        <taxon>Chelicerata</taxon>
        <taxon>Arachnida</taxon>
        <taxon>Pseudoscorpiones</taxon>
        <taxon>Cheliferoidea</taxon>
        <taxon>Chernetidae</taxon>
        <taxon>Cordylochernes</taxon>
    </lineage>
</organism>
<reference evidence="2 3" key="1">
    <citation type="submission" date="2022-01" db="EMBL/GenBank/DDBJ databases">
        <title>A chromosomal length assembly of Cordylochernes scorpioides.</title>
        <authorList>
            <person name="Zeh D."/>
            <person name="Zeh J."/>
        </authorList>
    </citation>
    <scope>NUCLEOTIDE SEQUENCE [LARGE SCALE GENOMIC DNA]</scope>
    <source>
        <strain evidence="2">IN4F17</strain>
        <tissue evidence="2">Whole Body</tissue>
    </source>
</reference>
<protein>
    <submittedName>
        <fullName evidence="2">Uncharacterized protein</fullName>
    </submittedName>
</protein>
<sequence length="190" mass="21384">MVETRSGKMQDPAQERTKFEEVDIEVRLASGNTGPRGPKISQTPPSRRVDRIVDAKGREEDSKEPMKTDTDYESGENTTFPKLENTLGRTQEIAPSQEDVTPPPPVSDVLGRLTRTRHQLSAVTGLSRDVKLPRYDGSYEAQSFFTNYDAQADRAQLQYSTRLRKPPNLLQAPLRVTHTRAYVTCSPDHL</sequence>